<evidence type="ECO:0000313" key="1">
    <source>
        <dbReference type="EMBL" id="CAE2272642.1"/>
    </source>
</evidence>
<dbReference type="PANTHER" id="PTHR37523">
    <property type="entry name" value="METALLOPHOSPHOESTERASE"/>
    <property type="match status" value="1"/>
</dbReference>
<accession>A0A7S4JS69</accession>
<proteinExistence type="predicted"/>
<name>A0A7S4JS69_GUITH</name>
<sequence>MCEIYPAFYDYRSHVDELLVLLVSDVKSNLSNIHKLAEFLTAQSIHVDMIWVTGNLIFLDNSDHVFCCRNAVQLIHEQKPEMLSASEGDTSAIISALENIQCRVAYVPGRHDPPTTQGSGSQLPRLTSNSCNLYHRCLRIAQDLVLLGFDYGKMPMTEIERHMNAENSLQQKEGSDNQQHLMCLTSRMGQDFIMQGDSVVILSNCNISHDAEDQIGSSPTRPHLADSWTNVISKKQDFSAKFSLICFGSDDPKHGDCTMKDESILEDGSQTVMQTAGKVANKHHLPLRRLKETHLIEFDGLPCIYPGAFSEGNFCILKLKRCQEGKVWQFTEKTCLNLHNNMS</sequence>
<dbReference type="InterPro" id="IPR029052">
    <property type="entry name" value="Metallo-depent_PP-like"/>
</dbReference>
<dbReference type="Gene3D" id="3.60.21.10">
    <property type="match status" value="1"/>
</dbReference>
<dbReference type="SUPFAM" id="SSF56300">
    <property type="entry name" value="Metallo-dependent phosphatases"/>
    <property type="match status" value="1"/>
</dbReference>
<dbReference type="AlphaFoldDB" id="A0A7S4JS69"/>
<reference evidence="1" key="1">
    <citation type="submission" date="2021-01" db="EMBL/GenBank/DDBJ databases">
        <authorList>
            <person name="Corre E."/>
            <person name="Pelletier E."/>
            <person name="Niang G."/>
            <person name="Scheremetjew M."/>
            <person name="Finn R."/>
            <person name="Kale V."/>
            <person name="Holt S."/>
            <person name="Cochrane G."/>
            <person name="Meng A."/>
            <person name="Brown T."/>
            <person name="Cohen L."/>
        </authorList>
    </citation>
    <scope>NUCLEOTIDE SEQUENCE</scope>
    <source>
        <strain evidence="1">CCMP 2712</strain>
    </source>
</reference>
<protein>
    <recommendedName>
        <fullName evidence="2">Calcineurin-like phosphoesterase domain-containing protein</fullName>
    </recommendedName>
</protein>
<dbReference type="PANTHER" id="PTHR37523:SF1">
    <property type="entry name" value="CALCINEURIN-LIKE PHOSPHOESTERASE DOMAIN-CONTAINING PROTEIN"/>
    <property type="match status" value="1"/>
</dbReference>
<organism evidence="1">
    <name type="scientific">Guillardia theta</name>
    <name type="common">Cryptophyte</name>
    <name type="synonym">Cryptomonas phi</name>
    <dbReference type="NCBI Taxonomy" id="55529"/>
    <lineage>
        <taxon>Eukaryota</taxon>
        <taxon>Cryptophyceae</taxon>
        <taxon>Pyrenomonadales</taxon>
        <taxon>Geminigeraceae</taxon>
        <taxon>Guillardia</taxon>
    </lineage>
</organism>
<evidence type="ECO:0008006" key="2">
    <source>
        <dbReference type="Google" id="ProtNLM"/>
    </source>
</evidence>
<gene>
    <name evidence="1" type="ORF">GTHE00462_LOCUS7292</name>
</gene>
<dbReference type="EMBL" id="HBKN01009273">
    <property type="protein sequence ID" value="CAE2272642.1"/>
    <property type="molecule type" value="Transcribed_RNA"/>
</dbReference>